<keyword evidence="2" id="KW-1185">Reference proteome</keyword>
<protein>
    <submittedName>
        <fullName evidence="1">Uncharacterized protein</fullName>
    </submittedName>
</protein>
<dbReference type="InterPro" id="IPR036590">
    <property type="entry name" value="SRAP-like"/>
</dbReference>
<name>A0A6B8RKR0_9BACL</name>
<dbReference type="Gene3D" id="3.90.1680.10">
    <property type="entry name" value="SOS response associated peptidase-like"/>
    <property type="match status" value="1"/>
</dbReference>
<dbReference type="GO" id="GO:0003697">
    <property type="term" value="F:single-stranded DNA binding"/>
    <property type="evidence" value="ECO:0007669"/>
    <property type="project" value="InterPro"/>
</dbReference>
<dbReference type="KEGG" id="ppsc:EHS13_15500"/>
<dbReference type="GO" id="GO:0106300">
    <property type="term" value="P:protein-DNA covalent cross-linking repair"/>
    <property type="evidence" value="ECO:0007669"/>
    <property type="project" value="InterPro"/>
</dbReference>
<evidence type="ECO:0000313" key="1">
    <source>
        <dbReference type="EMBL" id="QGQ96182.1"/>
    </source>
</evidence>
<evidence type="ECO:0000313" key="2">
    <source>
        <dbReference type="Proteomes" id="UP000426246"/>
    </source>
</evidence>
<dbReference type="EMBL" id="CP034235">
    <property type="protein sequence ID" value="QGQ96182.1"/>
    <property type="molecule type" value="Genomic_DNA"/>
</dbReference>
<dbReference type="Pfam" id="PF02586">
    <property type="entry name" value="SRAP"/>
    <property type="match status" value="1"/>
</dbReference>
<dbReference type="AlphaFoldDB" id="A0A6B8RKR0"/>
<dbReference type="Proteomes" id="UP000426246">
    <property type="component" value="Chromosome"/>
</dbReference>
<dbReference type="InterPro" id="IPR003738">
    <property type="entry name" value="SRAP"/>
</dbReference>
<sequence length="57" mass="6790">MADLWESWTILKEEVKSCTIITTDPNELMLDIQDRMPVILSIEDERKGWTRINQLRN</sequence>
<organism evidence="1 2">
    <name type="scientific">Paenibacillus psychroresistens</name>
    <dbReference type="NCBI Taxonomy" id="1778678"/>
    <lineage>
        <taxon>Bacteria</taxon>
        <taxon>Bacillati</taxon>
        <taxon>Bacillota</taxon>
        <taxon>Bacilli</taxon>
        <taxon>Bacillales</taxon>
        <taxon>Paenibacillaceae</taxon>
        <taxon>Paenibacillus</taxon>
    </lineage>
</organism>
<gene>
    <name evidence="1" type="ORF">EHS13_15500</name>
</gene>
<dbReference type="OrthoDB" id="9782620at2"/>
<proteinExistence type="predicted"/>
<accession>A0A6B8RKR0</accession>
<reference evidence="2" key="1">
    <citation type="submission" date="2018-11" db="EMBL/GenBank/DDBJ databases">
        <title>Complete genome sequence of Paenibacillus sp. ML311-T8.</title>
        <authorList>
            <person name="Nam Y.-D."/>
            <person name="Kang J."/>
            <person name="Chung W.-H."/>
            <person name="Park Y.S."/>
        </authorList>
    </citation>
    <scope>NUCLEOTIDE SEQUENCE [LARGE SCALE GENOMIC DNA]</scope>
    <source>
        <strain evidence="2">ML311-T8</strain>
    </source>
</reference>
<dbReference type="SUPFAM" id="SSF143081">
    <property type="entry name" value="BB1717-like"/>
    <property type="match status" value="1"/>
</dbReference>